<proteinExistence type="predicted"/>
<evidence type="ECO:0000313" key="3">
    <source>
        <dbReference type="Proteomes" id="UP000824076"/>
    </source>
</evidence>
<dbReference type="EMBL" id="DVMS01000163">
    <property type="protein sequence ID" value="HIU39149.1"/>
    <property type="molecule type" value="Genomic_DNA"/>
</dbReference>
<evidence type="ECO:0000313" key="2">
    <source>
        <dbReference type="EMBL" id="HIU39149.1"/>
    </source>
</evidence>
<name>A0A9D1INT1_9BACT</name>
<comment type="caution">
    <text evidence="2">The sequence shown here is derived from an EMBL/GenBank/DDBJ whole genome shotgun (WGS) entry which is preliminary data.</text>
</comment>
<evidence type="ECO:0000256" key="1">
    <source>
        <dbReference type="SAM" id="MobiDB-lite"/>
    </source>
</evidence>
<feature type="compositionally biased region" description="Pro residues" evidence="1">
    <location>
        <begin position="172"/>
        <end position="182"/>
    </location>
</feature>
<accession>A0A9D1INT1</accession>
<dbReference type="Proteomes" id="UP000824076">
    <property type="component" value="Unassembled WGS sequence"/>
</dbReference>
<gene>
    <name evidence="2" type="ORF">IAD18_05745</name>
</gene>
<feature type="region of interest" description="Disordered" evidence="1">
    <location>
        <begin position="167"/>
        <end position="199"/>
    </location>
</feature>
<reference evidence="2" key="1">
    <citation type="submission" date="2020-10" db="EMBL/GenBank/DDBJ databases">
        <authorList>
            <person name="Gilroy R."/>
        </authorList>
    </citation>
    <scope>NUCLEOTIDE SEQUENCE</scope>
    <source>
        <strain evidence="2">17073</strain>
    </source>
</reference>
<evidence type="ECO:0008006" key="4">
    <source>
        <dbReference type="Google" id="ProtNLM"/>
    </source>
</evidence>
<dbReference type="AlphaFoldDB" id="A0A9D1INT1"/>
<sequence>MEKTHRAQQFDRFLSPDCTEKPDWGIVESVAADYPYFLPAKILLARNADDESNRKNALAAASLAFGNRADLFELVEDIPDDFHDFYPKDEKEKRSTMDTISHFLDTFGNNDEAEIKAIEQRIFNPTPEYARLLEQEEERNIPDLSDSSNLSENDLLINRFIIDSKRQSGSPYAPPAAEPEPQPSEVTDAPAPAAVDEGDPSMLSESLAKIYIRQHRYEKALEIIQSLYLNFPEKSIYFADQIRFLQKLIVNEKYKQKNNTENV</sequence>
<organism evidence="2 3">
    <name type="scientific">Candidatus Limisoma intestinavium</name>
    <dbReference type="NCBI Taxonomy" id="2840856"/>
    <lineage>
        <taxon>Bacteria</taxon>
        <taxon>Pseudomonadati</taxon>
        <taxon>Bacteroidota</taxon>
        <taxon>Bacteroidia</taxon>
        <taxon>Bacteroidales</taxon>
        <taxon>Candidatus Limisoma</taxon>
    </lineage>
</organism>
<protein>
    <recommendedName>
        <fullName evidence="4">Tetratricopeptide repeat protein</fullName>
    </recommendedName>
</protein>
<reference evidence="2" key="2">
    <citation type="journal article" date="2021" name="PeerJ">
        <title>Extensive microbial diversity within the chicken gut microbiome revealed by metagenomics and culture.</title>
        <authorList>
            <person name="Gilroy R."/>
            <person name="Ravi A."/>
            <person name="Getino M."/>
            <person name="Pursley I."/>
            <person name="Horton D.L."/>
            <person name="Alikhan N.F."/>
            <person name="Baker D."/>
            <person name="Gharbi K."/>
            <person name="Hall N."/>
            <person name="Watson M."/>
            <person name="Adriaenssens E.M."/>
            <person name="Foster-Nyarko E."/>
            <person name="Jarju S."/>
            <person name="Secka A."/>
            <person name="Antonio M."/>
            <person name="Oren A."/>
            <person name="Chaudhuri R.R."/>
            <person name="La Ragione R."/>
            <person name="Hildebrand F."/>
            <person name="Pallen M.J."/>
        </authorList>
    </citation>
    <scope>NUCLEOTIDE SEQUENCE</scope>
    <source>
        <strain evidence="2">17073</strain>
    </source>
</reference>